<gene>
    <name evidence="2" type="ORF">Fot_09850</name>
    <name evidence="3" type="ORF">Fot_09869</name>
</gene>
<reference evidence="3" key="2">
    <citation type="submission" date="2024-07" db="EMBL/GenBank/DDBJ databases">
        <title>Two chromosome-level genome assemblies of Korean endemic species Abeliophyllum distichum and Forsythia ovata (Oleaceae).</title>
        <authorList>
            <person name="Mun J.H."/>
        </authorList>
    </citation>
    <scope>NUCLEOTIDE SEQUENCE</scope>
    <source>
        <strain evidence="3">KNKB202402200001</strain>
        <tissue evidence="3">Leaf</tissue>
    </source>
</reference>
<keyword evidence="1" id="KW-0472">Membrane</keyword>
<accession>A0ABD1WF90</accession>
<feature type="transmembrane region" description="Helical" evidence="1">
    <location>
        <begin position="111"/>
        <end position="131"/>
    </location>
</feature>
<comment type="caution">
    <text evidence="3">The sequence shown here is derived from an EMBL/GenBank/DDBJ whole genome shotgun (WGS) entry which is preliminary data.</text>
</comment>
<evidence type="ECO:0000313" key="3">
    <source>
        <dbReference type="EMBL" id="KAL2548339.1"/>
    </source>
</evidence>
<dbReference type="Proteomes" id="UP001604277">
    <property type="component" value="Unassembled WGS sequence"/>
</dbReference>
<sequence length="132" mass="15648">MDILIPHVGKHRNDTIFSLQFSVSVKDFAIPSIKPGGKQLVPTSEILKLCRRLNSTSWFIEVMIDNEFSGLILKPEHFLYYVLIVYKFRRTENEKYILVASGVEEKTHPDFFLRMGWVFYFIFLKYFLYLVD</sequence>
<protein>
    <submittedName>
        <fullName evidence="3">Uncharacterized protein</fullName>
    </submittedName>
</protein>
<keyword evidence="4" id="KW-1185">Reference proteome</keyword>
<dbReference type="AlphaFoldDB" id="A0ABD1WF90"/>
<reference evidence="4" key="1">
    <citation type="submission" date="2024-07" db="EMBL/GenBank/DDBJ databases">
        <title>Two chromosome-level genome assemblies of Korean endemic species Abeliophyllum distichum and Forsythia ovata (Oleaceae).</title>
        <authorList>
            <person name="Jang H."/>
        </authorList>
    </citation>
    <scope>NUCLEOTIDE SEQUENCE [LARGE SCALE GENOMIC DNA]</scope>
</reference>
<dbReference type="EMBL" id="JBFOLJ010000003">
    <property type="protein sequence ID" value="KAL2548320.1"/>
    <property type="molecule type" value="Genomic_DNA"/>
</dbReference>
<dbReference type="EMBL" id="JBFOLJ010000003">
    <property type="protein sequence ID" value="KAL2548339.1"/>
    <property type="molecule type" value="Genomic_DNA"/>
</dbReference>
<keyword evidence="1" id="KW-0812">Transmembrane</keyword>
<keyword evidence="1" id="KW-1133">Transmembrane helix</keyword>
<organism evidence="3 4">
    <name type="scientific">Forsythia ovata</name>
    <dbReference type="NCBI Taxonomy" id="205694"/>
    <lineage>
        <taxon>Eukaryota</taxon>
        <taxon>Viridiplantae</taxon>
        <taxon>Streptophyta</taxon>
        <taxon>Embryophyta</taxon>
        <taxon>Tracheophyta</taxon>
        <taxon>Spermatophyta</taxon>
        <taxon>Magnoliopsida</taxon>
        <taxon>eudicotyledons</taxon>
        <taxon>Gunneridae</taxon>
        <taxon>Pentapetalae</taxon>
        <taxon>asterids</taxon>
        <taxon>lamiids</taxon>
        <taxon>Lamiales</taxon>
        <taxon>Oleaceae</taxon>
        <taxon>Forsythieae</taxon>
        <taxon>Forsythia</taxon>
    </lineage>
</organism>
<name>A0ABD1WF90_9LAMI</name>
<proteinExistence type="predicted"/>
<evidence type="ECO:0000313" key="2">
    <source>
        <dbReference type="EMBL" id="KAL2548320.1"/>
    </source>
</evidence>
<evidence type="ECO:0000313" key="4">
    <source>
        <dbReference type="Proteomes" id="UP001604277"/>
    </source>
</evidence>
<evidence type="ECO:0000256" key="1">
    <source>
        <dbReference type="SAM" id="Phobius"/>
    </source>
</evidence>